<accession>A0A1J5SHP8</accession>
<name>A0A1J5SHP8_9ZZZZ</name>
<sequence>MASSLFRRLLLPGLLFLAAAGAARAEGPHLLGRFGDWAAYAAGQGQNRLCYAVSQPRRTFNSPRGRGEAYFTVTDRPALHSFDVISLAPGYPFQTGSVPELDVDGDLYDLYVQDGTAWSRNDKAIVQSMLSGESAIMHGRPPGGGDAADTYPLDGFARAHAALDAACGQ</sequence>
<reference evidence="1" key="1">
    <citation type="submission" date="2016-10" db="EMBL/GenBank/DDBJ databases">
        <title>Sequence of Gallionella enrichment culture.</title>
        <authorList>
            <person name="Poehlein A."/>
            <person name="Muehling M."/>
            <person name="Daniel R."/>
        </authorList>
    </citation>
    <scope>NUCLEOTIDE SEQUENCE</scope>
</reference>
<protein>
    <submittedName>
        <fullName evidence="1">Uncharacterized protein</fullName>
    </submittedName>
</protein>
<gene>
    <name evidence="1" type="ORF">GALL_98560</name>
</gene>
<evidence type="ECO:0000313" key="1">
    <source>
        <dbReference type="EMBL" id="OIR07993.1"/>
    </source>
</evidence>
<dbReference type="AlphaFoldDB" id="A0A1J5SHP8"/>
<organism evidence="1">
    <name type="scientific">mine drainage metagenome</name>
    <dbReference type="NCBI Taxonomy" id="410659"/>
    <lineage>
        <taxon>unclassified sequences</taxon>
        <taxon>metagenomes</taxon>
        <taxon>ecological metagenomes</taxon>
    </lineage>
</organism>
<comment type="caution">
    <text evidence="1">The sequence shown here is derived from an EMBL/GenBank/DDBJ whole genome shotgun (WGS) entry which is preliminary data.</text>
</comment>
<proteinExistence type="predicted"/>
<dbReference type="EMBL" id="MLJW01000034">
    <property type="protein sequence ID" value="OIR07993.1"/>
    <property type="molecule type" value="Genomic_DNA"/>
</dbReference>